<dbReference type="InterPro" id="IPR013536">
    <property type="entry name" value="WLM_dom"/>
</dbReference>
<feature type="domain" description="WLM" evidence="2">
    <location>
        <begin position="1"/>
        <end position="197"/>
    </location>
</feature>
<sequence length="250" mass="27529">MPLRGRGAWGPAALHEDDPGGVIQKYEVMRKPGAEKAIALLKEVGQNVKTLIQLRGWQFYPRNSNLLGLNYNKGQKICLRLRDSANPAVFLGRDEILRTHNVRGPHDTLFYEALQSLTSEYETAQRLGYWPGAGFLSAGARLGGRRSSLPTLQERRILSAEADVRRQTPPLRLGGTPPSPFVPLRELTAEAALRRQADAQTCASASQAQLDSALTEMQGDEQDVIEVLDSDDEDPMPSARGTQDDPIVMD</sequence>
<evidence type="ECO:0000259" key="2">
    <source>
        <dbReference type="PROSITE" id="PS51397"/>
    </source>
</evidence>
<feature type="region of interest" description="Disordered" evidence="1">
    <location>
        <begin position="227"/>
        <end position="250"/>
    </location>
</feature>
<name>A0AAF0J9D1_9BASI</name>
<evidence type="ECO:0000256" key="1">
    <source>
        <dbReference type="SAM" id="MobiDB-lite"/>
    </source>
</evidence>
<organism evidence="3 4">
    <name type="scientific">Malassezia nana</name>
    <dbReference type="NCBI Taxonomy" id="180528"/>
    <lineage>
        <taxon>Eukaryota</taxon>
        <taxon>Fungi</taxon>
        <taxon>Dikarya</taxon>
        <taxon>Basidiomycota</taxon>
        <taxon>Ustilaginomycotina</taxon>
        <taxon>Malasseziomycetes</taxon>
        <taxon>Malasseziales</taxon>
        <taxon>Malasseziaceae</taxon>
        <taxon>Malassezia</taxon>
    </lineage>
</organism>
<feature type="region of interest" description="Disordered" evidence="1">
    <location>
        <begin position="160"/>
        <end position="182"/>
    </location>
</feature>
<dbReference type="EMBL" id="CP119899">
    <property type="protein sequence ID" value="WFD28990.1"/>
    <property type="molecule type" value="Genomic_DNA"/>
</dbReference>
<dbReference type="PANTHER" id="PTHR46622">
    <property type="entry name" value="DNA-DEPENDENT METALLOPROTEASE WSS1"/>
    <property type="match status" value="1"/>
</dbReference>
<dbReference type="InterPro" id="IPR053000">
    <property type="entry name" value="WSS1-like_metalloprotease"/>
</dbReference>
<dbReference type="Proteomes" id="UP001213623">
    <property type="component" value="Chromosome 8"/>
</dbReference>
<dbReference type="GO" id="GO:0005634">
    <property type="term" value="C:nucleus"/>
    <property type="evidence" value="ECO:0007669"/>
    <property type="project" value="TreeGrafter"/>
</dbReference>
<dbReference type="GO" id="GO:0006281">
    <property type="term" value="P:DNA repair"/>
    <property type="evidence" value="ECO:0007669"/>
    <property type="project" value="TreeGrafter"/>
</dbReference>
<protein>
    <recommendedName>
        <fullName evidence="2">WLM domain-containing protein</fullName>
    </recommendedName>
</protein>
<accession>A0AAF0J9D1</accession>
<dbReference type="PANTHER" id="PTHR46622:SF1">
    <property type="entry name" value="DNA-DEPENDENT METALLOPROTEASE WSS1"/>
    <property type="match status" value="1"/>
</dbReference>
<keyword evidence="4" id="KW-1185">Reference proteome</keyword>
<dbReference type="Pfam" id="PF08325">
    <property type="entry name" value="WLM"/>
    <property type="match status" value="1"/>
</dbReference>
<evidence type="ECO:0000313" key="3">
    <source>
        <dbReference type="EMBL" id="WFD28990.1"/>
    </source>
</evidence>
<evidence type="ECO:0000313" key="4">
    <source>
        <dbReference type="Proteomes" id="UP001213623"/>
    </source>
</evidence>
<reference evidence="3" key="1">
    <citation type="submission" date="2023-03" db="EMBL/GenBank/DDBJ databases">
        <title>Mating type loci evolution in Malassezia.</title>
        <authorList>
            <person name="Coelho M.A."/>
        </authorList>
    </citation>
    <scope>NUCLEOTIDE SEQUENCE</scope>
    <source>
        <strain evidence="3">CBS 9557</strain>
    </source>
</reference>
<proteinExistence type="predicted"/>
<dbReference type="AlphaFoldDB" id="A0AAF0J9D1"/>
<gene>
    <name evidence="3" type="ORF">MNAN1_004009</name>
</gene>
<dbReference type="PROSITE" id="PS51397">
    <property type="entry name" value="WLM"/>
    <property type="match status" value="1"/>
</dbReference>
<dbReference type="GO" id="GO:0008237">
    <property type="term" value="F:metallopeptidase activity"/>
    <property type="evidence" value="ECO:0007669"/>
    <property type="project" value="TreeGrafter"/>
</dbReference>